<dbReference type="STRING" id="68775.A0A5C3MDK7"/>
<keyword evidence="1" id="KW-0812">Transmembrane</keyword>
<sequence length="182" mass="20354">MRPTSAIPDFYYFCFAAYEPFLTTMGFIGTWADPTTTHNGQAPWPPGTPPFDILPRATLVTTIQLAHVCALIGVINFFILSAARKHLKDNPALQEKIVFSLLVPLLIGDIFHLYVTLWALGDKKWDFGSWSLMLWTTILLGLTLMVPRMAWHLGIGRYVDSRDGNFAKSYAEQESFVAAAKG</sequence>
<feature type="transmembrane region" description="Helical" evidence="1">
    <location>
        <begin position="12"/>
        <end position="33"/>
    </location>
</feature>
<dbReference type="OrthoDB" id="2937326at2759"/>
<protein>
    <recommendedName>
        <fullName evidence="2">DUF7704 domain-containing protein</fullName>
    </recommendedName>
</protein>
<organism evidence="3 4">
    <name type="scientific">Crucibulum laeve</name>
    <dbReference type="NCBI Taxonomy" id="68775"/>
    <lineage>
        <taxon>Eukaryota</taxon>
        <taxon>Fungi</taxon>
        <taxon>Dikarya</taxon>
        <taxon>Basidiomycota</taxon>
        <taxon>Agaricomycotina</taxon>
        <taxon>Agaricomycetes</taxon>
        <taxon>Agaricomycetidae</taxon>
        <taxon>Agaricales</taxon>
        <taxon>Agaricineae</taxon>
        <taxon>Nidulariaceae</taxon>
        <taxon>Crucibulum</taxon>
    </lineage>
</organism>
<name>A0A5C3MDK7_9AGAR</name>
<reference evidence="3 4" key="1">
    <citation type="journal article" date="2019" name="Nat. Ecol. Evol.">
        <title>Megaphylogeny resolves global patterns of mushroom evolution.</title>
        <authorList>
            <person name="Varga T."/>
            <person name="Krizsan K."/>
            <person name="Foldi C."/>
            <person name="Dima B."/>
            <person name="Sanchez-Garcia M."/>
            <person name="Sanchez-Ramirez S."/>
            <person name="Szollosi G.J."/>
            <person name="Szarkandi J.G."/>
            <person name="Papp V."/>
            <person name="Albert L."/>
            <person name="Andreopoulos W."/>
            <person name="Angelini C."/>
            <person name="Antonin V."/>
            <person name="Barry K.W."/>
            <person name="Bougher N.L."/>
            <person name="Buchanan P."/>
            <person name="Buyck B."/>
            <person name="Bense V."/>
            <person name="Catcheside P."/>
            <person name="Chovatia M."/>
            <person name="Cooper J."/>
            <person name="Damon W."/>
            <person name="Desjardin D."/>
            <person name="Finy P."/>
            <person name="Geml J."/>
            <person name="Haridas S."/>
            <person name="Hughes K."/>
            <person name="Justo A."/>
            <person name="Karasinski D."/>
            <person name="Kautmanova I."/>
            <person name="Kiss B."/>
            <person name="Kocsube S."/>
            <person name="Kotiranta H."/>
            <person name="LaButti K.M."/>
            <person name="Lechner B.E."/>
            <person name="Liimatainen K."/>
            <person name="Lipzen A."/>
            <person name="Lukacs Z."/>
            <person name="Mihaltcheva S."/>
            <person name="Morgado L.N."/>
            <person name="Niskanen T."/>
            <person name="Noordeloos M.E."/>
            <person name="Ohm R.A."/>
            <person name="Ortiz-Santana B."/>
            <person name="Ovrebo C."/>
            <person name="Racz N."/>
            <person name="Riley R."/>
            <person name="Savchenko A."/>
            <person name="Shiryaev A."/>
            <person name="Soop K."/>
            <person name="Spirin V."/>
            <person name="Szebenyi C."/>
            <person name="Tomsovsky M."/>
            <person name="Tulloss R.E."/>
            <person name="Uehling J."/>
            <person name="Grigoriev I.V."/>
            <person name="Vagvolgyi C."/>
            <person name="Papp T."/>
            <person name="Martin F.M."/>
            <person name="Miettinen O."/>
            <person name="Hibbett D.S."/>
            <person name="Nagy L.G."/>
        </authorList>
    </citation>
    <scope>NUCLEOTIDE SEQUENCE [LARGE SCALE GENOMIC DNA]</scope>
    <source>
        <strain evidence="3 4">CBS 166.37</strain>
    </source>
</reference>
<keyword evidence="1" id="KW-0472">Membrane</keyword>
<dbReference type="PANTHER" id="PTHR37019">
    <property type="entry name" value="CHROMOSOME 1, WHOLE GENOME SHOTGUN SEQUENCE"/>
    <property type="match status" value="1"/>
</dbReference>
<evidence type="ECO:0000259" key="2">
    <source>
        <dbReference type="Pfam" id="PF24803"/>
    </source>
</evidence>
<dbReference type="Pfam" id="PF24803">
    <property type="entry name" value="DUF7704"/>
    <property type="match status" value="1"/>
</dbReference>
<accession>A0A5C3MDK7</accession>
<proteinExistence type="predicted"/>
<evidence type="ECO:0000313" key="4">
    <source>
        <dbReference type="Proteomes" id="UP000308652"/>
    </source>
</evidence>
<dbReference type="InterPro" id="IPR056121">
    <property type="entry name" value="DUF7704"/>
</dbReference>
<dbReference type="PANTHER" id="PTHR37019:SF2">
    <property type="entry name" value="EXPERA DOMAIN-CONTAINING PROTEIN"/>
    <property type="match status" value="1"/>
</dbReference>
<dbReference type="AlphaFoldDB" id="A0A5C3MDK7"/>
<feature type="transmembrane region" description="Helical" evidence="1">
    <location>
        <begin position="127"/>
        <end position="147"/>
    </location>
</feature>
<feature type="domain" description="DUF7704" evidence="2">
    <location>
        <begin position="5"/>
        <end position="155"/>
    </location>
</feature>
<dbReference type="EMBL" id="ML213591">
    <property type="protein sequence ID" value="TFK43474.1"/>
    <property type="molecule type" value="Genomic_DNA"/>
</dbReference>
<feature type="transmembrane region" description="Helical" evidence="1">
    <location>
        <begin position="101"/>
        <end position="121"/>
    </location>
</feature>
<feature type="transmembrane region" description="Helical" evidence="1">
    <location>
        <begin position="53"/>
        <end position="80"/>
    </location>
</feature>
<keyword evidence="1" id="KW-1133">Transmembrane helix</keyword>
<gene>
    <name evidence="3" type="ORF">BDQ12DRAFT_675042</name>
</gene>
<evidence type="ECO:0000256" key="1">
    <source>
        <dbReference type="SAM" id="Phobius"/>
    </source>
</evidence>
<dbReference type="Proteomes" id="UP000308652">
    <property type="component" value="Unassembled WGS sequence"/>
</dbReference>
<evidence type="ECO:0000313" key="3">
    <source>
        <dbReference type="EMBL" id="TFK43474.1"/>
    </source>
</evidence>
<keyword evidence="4" id="KW-1185">Reference proteome</keyword>